<sequence length="530" mass="60794">MYTLLIVDDEALVRQSIATIIDWGSLGFTRIYQAEDGIEALEICKNCKVDLILTDIVMPFMDGLELSRIVTRDYPKTHIVVLTGHEDFEYAKESVDLGVKNYILKPVGASTLYTKMKEICKKLRIEETQKKYIAKMREQVLQSMPALREKFLYSLVCTPYGKGKNIEEGIRNLELPLKGDNYVVGIIEADLTQVSYGDRELFEFTMKNVTQDSVGNQHCIFGDYNHHIIVVFNVDDIQDDARDIIYRTLQVIQKAVYSILKVDITCAIGTIVSDIKDIYQSYKEADIALDCKYSLGSNRVYDISDLNYIEKSFFYPFDEIKTLIYSIKFLQTKDIEESLQGIFDILIHSKNLSSSNIKMIFIEVITCLLKELSSIKELPLEVWNEGIRLYNSLEHVSSLEKLQEGILVFSLKIAKELHRLQSHSGQILIETVKDFIEENYTDTQLCLATVAGHVGVSTGYLSALFKKETSINFTDYLTDVRMKKAMQLLKTTDKRTYEIAYEIGFSNPHYFSISFKKYSGMSPSDFRLIR</sequence>
<keyword evidence="2" id="KW-1185">Reference proteome</keyword>
<evidence type="ECO:0000313" key="2">
    <source>
        <dbReference type="Proteomes" id="UP000224460"/>
    </source>
</evidence>
<accession>A0AC61D9W7</accession>
<evidence type="ECO:0000313" key="1">
    <source>
        <dbReference type="EMBL" id="PHV69665.1"/>
    </source>
</evidence>
<comment type="caution">
    <text evidence="1">The sequence shown here is derived from an EMBL/GenBank/DDBJ whole genome shotgun (WGS) entry which is preliminary data.</text>
</comment>
<dbReference type="EMBL" id="PEDL01000021">
    <property type="protein sequence ID" value="PHV69665.1"/>
    <property type="molecule type" value="Genomic_DNA"/>
</dbReference>
<proteinExistence type="predicted"/>
<protein>
    <submittedName>
        <fullName evidence="1">Uncharacterized protein</fullName>
    </submittedName>
</protein>
<name>A0AC61D9W7_9FIRM</name>
<gene>
    <name evidence="1" type="ORF">CS063_14680</name>
</gene>
<reference evidence="1" key="1">
    <citation type="submission" date="2017-10" db="EMBL/GenBank/DDBJ databases">
        <title>Genome sequence of cellulolytic Lachnospiraceae bacterium XHS1971 isolated from hotspring sediment.</title>
        <authorList>
            <person name="Vasudevan G."/>
            <person name="Joshi A.J."/>
            <person name="Hivarkar S."/>
            <person name="Lanjekar V.B."/>
            <person name="Dhakephalkar P.K."/>
            <person name="Dagar S."/>
        </authorList>
    </citation>
    <scope>NUCLEOTIDE SEQUENCE</scope>
    <source>
        <strain evidence="1">XHS1971</strain>
    </source>
</reference>
<organism evidence="1 2">
    <name type="scientific">Sporanaerobium hydrogeniformans</name>
    <dbReference type="NCBI Taxonomy" id="3072179"/>
    <lineage>
        <taxon>Bacteria</taxon>
        <taxon>Bacillati</taxon>
        <taxon>Bacillota</taxon>
        <taxon>Clostridia</taxon>
        <taxon>Lachnospirales</taxon>
        <taxon>Lachnospiraceae</taxon>
        <taxon>Sporanaerobium</taxon>
    </lineage>
</organism>
<dbReference type="Proteomes" id="UP000224460">
    <property type="component" value="Unassembled WGS sequence"/>
</dbReference>